<reference evidence="4 5" key="1">
    <citation type="submission" date="2016-06" db="EMBL/GenBank/DDBJ databases">
        <authorList>
            <person name="Olsen C.W."/>
            <person name="Carey S."/>
            <person name="Hinshaw L."/>
            <person name="Karasin A.I."/>
        </authorList>
    </citation>
    <scope>NUCLEOTIDE SEQUENCE [LARGE SCALE GENOMIC DNA]</scope>
    <source>
        <strain evidence="4 5">LZ-22</strain>
    </source>
</reference>
<dbReference type="STRING" id="1577474.GA0111570_102427"/>
<feature type="compositionally biased region" description="Low complexity" evidence="1">
    <location>
        <begin position="71"/>
        <end position="95"/>
    </location>
</feature>
<feature type="transmembrane region" description="Helical" evidence="2">
    <location>
        <begin position="16"/>
        <end position="38"/>
    </location>
</feature>
<evidence type="ECO:0000313" key="4">
    <source>
        <dbReference type="EMBL" id="SDB80636.1"/>
    </source>
</evidence>
<evidence type="ECO:0000256" key="2">
    <source>
        <dbReference type="SAM" id="Phobius"/>
    </source>
</evidence>
<feature type="compositionally biased region" description="Low complexity" evidence="1">
    <location>
        <begin position="111"/>
        <end position="158"/>
    </location>
</feature>
<feature type="compositionally biased region" description="Basic and acidic residues" evidence="1">
    <location>
        <begin position="55"/>
        <end position="69"/>
    </location>
</feature>
<proteinExistence type="predicted"/>
<keyword evidence="2" id="KW-0472">Membrane</keyword>
<feature type="region of interest" description="Disordered" evidence="1">
    <location>
        <begin position="48"/>
        <end position="162"/>
    </location>
</feature>
<keyword evidence="5" id="KW-1185">Reference proteome</keyword>
<dbReference type="EMBL" id="FMYF01000002">
    <property type="protein sequence ID" value="SDB80636.1"/>
    <property type="molecule type" value="Genomic_DNA"/>
</dbReference>
<accession>A0A1G6GHH8</accession>
<name>A0A1G6GHH8_9ACTN</name>
<evidence type="ECO:0000256" key="1">
    <source>
        <dbReference type="SAM" id="MobiDB-lite"/>
    </source>
</evidence>
<dbReference type="Pfam" id="PF26571">
    <property type="entry name" value="VldE"/>
    <property type="match status" value="1"/>
</dbReference>
<feature type="domain" description="ARB-07466-like C-terminal" evidence="3">
    <location>
        <begin position="171"/>
        <end position="267"/>
    </location>
</feature>
<dbReference type="Proteomes" id="UP000199086">
    <property type="component" value="Unassembled WGS sequence"/>
</dbReference>
<keyword evidence="2" id="KW-0812">Transmembrane</keyword>
<evidence type="ECO:0000259" key="3">
    <source>
        <dbReference type="Pfam" id="PF26571"/>
    </source>
</evidence>
<organism evidence="4 5">
    <name type="scientific">Raineyella antarctica</name>
    <dbReference type="NCBI Taxonomy" id="1577474"/>
    <lineage>
        <taxon>Bacteria</taxon>
        <taxon>Bacillati</taxon>
        <taxon>Actinomycetota</taxon>
        <taxon>Actinomycetes</taxon>
        <taxon>Propionibacteriales</taxon>
        <taxon>Propionibacteriaceae</taxon>
        <taxon>Raineyella</taxon>
    </lineage>
</organism>
<gene>
    <name evidence="4" type="ORF">GA0111570_102427</name>
</gene>
<dbReference type="AlphaFoldDB" id="A0A1G6GHH8"/>
<keyword evidence="2" id="KW-1133">Transmembrane helix</keyword>
<dbReference type="InterPro" id="IPR058593">
    <property type="entry name" value="ARB_07466-like_C"/>
</dbReference>
<protein>
    <recommendedName>
        <fullName evidence="3">ARB-07466-like C-terminal domain-containing protein</fullName>
    </recommendedName>
</protein>
<sequence length="275" mass="27930">MEDPEDRYGAGSQRRVVRLVVPGIAAAVAVGGTAFALAGTNDPQLQAVPAAATLPDRDSAGTSRSEERPLAATQTPSASAMPTATPSAGTPSAQPQKLGGSAFTPKPSPAPSLTAKASASATSKATTSSSPKATAAPTKAPTKAPAQATTKTTTAKATGSVANCPAPTGWLGPNAQKVYEASCINFPYVSAYGGARPGDPGEHGTGNAIDIMISGDRGLAIAAYMRANASRLGVTEVIYQQKIWTVQRSSEGWRPMSDRGSTTANHYDHVHVSVS</sequence>
<evidence type="ECO:0000313" key="5">
    <source>
        <dbReference type="Proteomes" id="UP000199086"/>
    </source>
</evidence>